<dbReference type="InterPro" id="IPR032190">
    <property type="entry name" value="NPC1_N"/>
</dbReference>
<name>A0A0A0KE30_CUCSA</name>
<accession>A0A0A0KE30</accession>
<dbReference type="PANTHER" id="PTHR45727">
    <property type="entry name" value="NPC INTRACELLULAR CHOLESTEROL TRANSPORTER 1"/>
    <property type="match status" value="1"/>
</dbReference>
<reference evidence="3 4" key="2">
    <citation type="journal article" date="2009" name="PLoS ONE">
        <title>An integrated genetic and cytogenetic map of the cucumber genome.</title>
        <authorList>
            <person name="Ren Y."/>
            <person name="Zhang Z."/>
            <person name="Liu J."/>
            <person name="Staub J.E."/>
            <person name="Han Y."/>
            <person name="Cheng Z."/>
            <person name="Li X."/>
            <person name="Lu J."/>
            <person name="Miao H."/>
            <person name="Kang H."/>
            <person name="Xie B."/>
            <person name="Gu X."/>
            <person name="Wang X."/>
            <person name="Du Y."/>
            <person name="Jin W."/>
            <person name="Huang S."/>
        </authorList>
    </citation>
    <scope>NUCLEOTIDE SEQUENCE [LARGE SCALE GENOMIC DNA]</scope>
    <source>
        <strain evidence="4">cv. 9930</strain>
    </source>
</reference>
<organism evidence="3 4">
    <name type="scientific">Cucumis sativus</name>
    <name type="common">Cucumber</name>
    <dbReference type="NCBI Taxonomy" id="3659"/>
    <lineage>
        <taxon>Eukaryota</taxon>
        <taxon>Viridiplantae</taxon>
        <taxon>Streptophyta</taxon>
        <taxon>Embryophyta</taxon>
        <taxon>Tracheophyta</taxon>
        <taxon>Spermatophyta</taxon>
        <taxon>Magnoliopsida</taxon>
        <taxon>eudicotyledons</taxon>
        <taxon>Gunneridae</taxon>
        <taxon>Pentapetalae</taxon>
        <taxon>rosids</taxon>
        <taxon>fabids</taxon>
        <taxon>Cucurbitales</taxon>
        <taxon>Cucurbitaceae</taxon>
        <taxon>Benincaseae</taxon>
        <taxon>Cucumis</taxon>
    </lineage>
</organism>
<gene>
    <name evidence="3" type="ORF">Csa_6G120015</name>
</gene>
<dbReference type="EMBL" id="CM002927">
    <property type="protein sequence ID" value="KGN46667.1"/>
    <property type="molecule type" value="Genomic_DNA"/>
</dbReference>
<evidence type="ECO:0000313" key="3">
    <source>
        <dbReference type="EMBL" id="KGN46667.1"/>
    </source>
</evidence>
<evidence type="ECO:0000256" key="1">
    <source>
        <dbReference type="SAM" id="SignalP"/>
    </source>
</evidence>
<feature type="domain" description="Niemann-Pick C1 N-terminal" evidence="2">
    <location>
        <begin position="5"/>
        <end position="81"/>
    </location>
</feature>
<keyword evidence="4" id="KW-1185">Reference proteome</keyword>
<dbReference type="Pfam" id="PF16414">
    <property type="entry name" value="NPC1_N"/>
    <property type="match status" value="1"/>
</dbReference>
<reference evidence="3 4" key="1">
    <citation type="journal article" date="2009" name="Nat. Genet.">
        <title>The genome of the cucumber, Cucumis sativus L.</title>
        <authorList>
            <person name="Huang S."/>
            <person name="Li R."/>
            <person name="Zhang Z."/>
            <person name="Li L."/>
            <person name="Gu X."/>
            <person name="Fan W."/>
            <person name="Lucas W.J."/>
            <person name="Wang X."/>
            <person name="Xie B."/>
            <person name="Ni P."/>
            <person name="Ren Y."/>
            <person name="Zhu H."/>
            <person name="Li J."/>
            <person name="Lin K."/>
            <person name="Jin W."/>
            <person name="Fei Z."/>
            <person name="Li G."/>
            <person name="Staub J."/>
            <person name="Kilian A."/>
            <person name="van der Vossen E.A."/>
            <person name="Wu Y."/>
            <person name="Guo J."/>
            <person name="He J."/>
            <person name="Jia Z."/>
            <person name="Ren Y."/>
            <person name="Tian G."/>
            <person name="Lu Y."/>
            <person name="Ruan J."/>
            <person name="Qian W."/>
            <person name="Wang M."/>
            <person name="Huang Q."/>
            <person name="Li B."/>
            <person name="Xuan Z."/>
            <person name="Cao J."/>
            <person name="Asan"/>
            <person name="Wu Z."/>
            <person name="Zhang J."/>
            <person name="Cai Q."/>
            <person name="Bai Y."/>
            <person name="Zhao B."/>
            <person name="Han Y."/>
            <person name="Li Y."/>
            <person name="Li X."/>
            <person name="Wang S."/>
            <person name="Shi Q."/>
            <person name="Liu S."/>
            <person name="Cho W.K."/>
            <person name="Kim J.Y."/>
            <person name="Xu Y."/>
            <person name="Heller-Uszynska K."/>
            <person name="Miao H."/>
            <person name="Cheng Z."/>
            <person name="Zhang S."/>
            <person name="Wu J."/>
            <person name="Yang Y."/>
            <person name="Kang H."/>
            <person name="Li M."/>
            <person name="Liang H."/>
            <person name="Ren X."/>
            <person name="Shi Z."/>
            <person name="Wen M."/>
            <person name="Jian M."/>
            <person name="Yang H."/>
            <person name="Zhang G."/>
            <person name="Yang Z."/>
            <person name="Chen R."/>
            <person name="Liu S."/>
            <person name="Li J."/>
            <person name="Ma L."/>
            <person name="Liu H."/>
            <person name="Zhou Y."/>
            <person name="Zhao J."/>
            <person name="Fang X."/>
            <person name="Li G."/>
            <person name="Fang L."/>
            <person name="Li Y."/>
            <person name="Liu D."/>
            <person name="Zheng H."/>
            <person name="Zhang Y."/>
            <person name="Qin N."/>
            <person name="Li Z."/>
            <person name="Yang G."/>
            <person name="Yang S."/>
            <person name="Bolund L."/>
            <person name="Kristiansen K."/>
            <person name="Zheng H."/>
            <person name="Li S."/>
            <person name="Zhang X."/>
            <person name="Yang H."/>
            <person name="Wang J."/>
            <person name="Sun R."/>
            <person name="Zhang B."/>
            <person name="Jiang S."/>
            <person name="Wang J."/>
            <person name="Du Y."/>
            <person name="Li S."/>
        </authorList>
    </citation>
    <scope>NUCLEOTIDE SEQUENCE [LARGE SCALE GENOMIC DNA]</scope>
    <source>
        <strain evidence="4">cv. 9930</strain>
    </source>
</reference>
<keyword evidence="1" id="KW-0732">Signal</keyword>
<reference evidence="3 4" key="4">
    <citation type="journal article" date="2011" name="BMC Genomics">
        <title>RNA-Seq improves annotation of protein-coding genes in the cucumber genome.</title>
        <authorList>
            <person name="Li Z."/>
            <person name="Zhang Z."/>
            <person name="Yan P."/>
            <person name="Huang S."/>
            <person name="Fei Z."/>
            <person name="Lin K."/>
        </authorList>
    </citation>
    <scope>NUCLEOTIDE SEQUENCE [LARGE SCALE GENOMIC DNA]</scope>
    <source>
        <strain evidence="4">cv. 9930</strain>
    </source>
</reference>
<feature type="signal peptide" evidence="1">
    <location>
        <begin position="1"/>
        <end position="15"/>
    </location>
</feature>
<sequence length="108" mass="12020">MFLLTCLRNFLNLFCELSCSPRQSLFINVTSIAEVGGSMTVDGIDYYVTEKFGKGLYDSCKDVKFGTMNTRAIDFVGGGAKSFEGNISCIEIIIIKYVLYISMRLLSI</sequence>
<dbReference type="Gramene" id="KGN46667">
    <property type="protein sequence ID" value="KGN46667"/>
    <property type="gene ID" value="Csa_6G120015"/>
</dbReference>
<dbReference type="PANTHER" id="PTHR45727:SF8">
    <property type="entry name" value="PATCHED FAMILY PROTEIN"/>
    <property type="match status" value="1"/>
</dbReference>
<feature type="chain" id="PRO_5012587906" description="Niemann-Pick C1 N-terminal domain-containing protein" evidence="1">
    <location>
        <begin position="16"/>
        <end position="108"/>
    </location>
</feature>
<evidence type="ECO:0000313" key="4">
    <source>
        <dbReference type="Proteomes" id="UP000029981"/>
    </source>
</evidence>
<evidence type="ECO:0000259" key="2">
    <source>
        <dbReference type="Pfam" id="PF16414"/>
    </source>
</evidence>
<dbReference type="Proteomes" id="UP000029981">
    <property type="component" value="Chromosome 6"/>
</dbReference>
<protein>
    <recommendedName>
        <fullName evidence="2">Niemann-Pick C1 N-terminal domain-containing protein</fullName>
    </recommendedName>
</protein>
<proteinExistence type="predicted"/>
<reference evidence="3 4" key="3">
    <citation type="journal article" date="2010" name="BMC Genomics">
        <title>Transcriptome sequencing and comparative analysis of cucumber flowers with different sex types.</title>
        <authorList>
            <person name="Guo S."/>
            <person name="Zheng Y."/>
            <person name="Joung J.G."/>
            <person name="Liu S."/>
            <person name="Zhang Z."/>
            <person name="Crasta O.R."/>
            <person name="Sobral B.W."/>
            <person name="Xu Y."/>
            <person name="Huang S."/>
            <person name="Fei Z."/>
        </authorList>
    </citation>
    <scope>NUCLEOTIDE SEQUENCE [LARGE SCALE GENOMIC DNA]</scope>
    <source>
        <strain evidence="4">cv. 9930</strain>
    </source>
</reference>
<dbReference type="AlphaFoldDB" id="A0A0A0KE30"/>